<dbReference type="InterPro" id="IPR051457">
    <property type="entry name" value="2-oxoacid:Fd_oxidoreductase"/>
</dbReference>
<evidence type="ECO:0000313" key="6">
    <source>
        <dbReference type="Proteomes" id="UP000580517"/>
    </source>
</evidence>
<dbReference type="InterPro" id="IPR019752">
    <property type="entry name" value="Pyrv/ketoisovalerate_OxRed_cat"/>
</dbReference>
<reference evidence="5 6" key="1">
    <citation type="submission" date="2020-07" db="EMBL/GenBank/DDBJ databases">
        <title>Taxonomic revisions and descriptions of new bacterial species based on genomic comparisons in the high-G+C-content subgroup of the family Alcaligenaceae.</title>
        <authorList>
            <person name="Szabo A."/>
            <person name="Felfoldi T."/>
        </authorList>
    </citation>
    <scope>NUCLEOTIDE SEQUENCE [LARGE SCALE GENOMIC DNA]</scope>
    <source>
        <strain evidence="5 6">DSM 25264</strain>
    </source>
</reference>
<dbReference type="InterPro" id="IPR002869">
    <property type="entry name" value="Pyrv_flavodox_OxRed_cen"/>
</dbReference>
<feature type="region of interest" description="Disordered" evidence="2">
    <location>
        <begin position="422"/>
        <end position="442"/>
    </location>
</feature>
<feature type="domain" description="DUF6537" evidence="4">
    <location>
        <begin position="976"/>
        <end position="1175"/>
    </location>
</feature>
<comment type="caution">
    <text evidence="5">The sequence shown here is derived from an EMBL/GenBank/DDBJ whole genome shotgun (WGS) entry which is preliminary data.</text>
</comment>
<dbReference type="InterPro" id="IPR002880">
    <property type="entry name" value="Pyrv_Fd/Flavodoxin_OxRdtase_N"/>
</dbReference>
<dbReference type="InterPro" id="IPR046667">
    <property type="entry name" value="DUF6537"/>
</dbReference>
<evidence type="ECO:0000313" key="5">
    <source>
        <dbReference type="EMBL" id="NYT36153.1"/>
    </source>
</evidence>
<accession>A0A853F7R8</accession>
<dbReference type="Gene3D" id="3.40.50.970">
    <property type="match status" value="1"/>
</dbReference>
<organism evidence="5 6">
    <name type="scientific">Allopusillimonas soli</name>
    <dbReference type="NCBI Taxonomy" id="659016"/>
    <lineage>
        <taxon>Bacteria</taxon>
        <taxon>Pseudomonadati</taxon>
        <taxon>Pseudomonadota</taxon>
        <taxon>Betaproteobacteria</taxon>
        <taxon>Burkholderiales</taxon>
        <taxon>Alcaligenaceae</taxon>
        <taxon>Allopusillimonas</taxon>
    </lineage>
</organism>
<dbReference type="AlphaFoldDB" id="A0A853F7R8"/>
<dbReference type="SUPFAM" id="SSF53323">
    <property type="entry name" value="Pyruvate-ferredoxin oxidoreductase, PFOR, domain III"/>
    <property type="match status" value="1"/>
</dbReference>
<proteinExistence type="predicted"/>
<keyword evidence="6" id="KW-1185">Reference proteome</keyword>
<gene>
    <name evidence="5" type="ORF">H0A68_04655</name>
</gene>
<evidence type="ECO:0000259" key="4">
    <source>
        <dbReference type="Pfam" id="PF20169"/>
    </source>
</evidence>
<dbReference type="InterPro" id="IPR009014">
    <property type="entry name" value="Transketo_C/PFOR_II"/>
</dbReference>
<keyword evidence="5" id="KW-0670">Pyruvate</keyword>
<dbReference type="Pfam" id="PF20169">
    <property type="entry name" value="DUF6537"/>
    <property type="match status" value="1"/>
</dbReference>
<dbReference type="Proteomes" id="UP000580517">
    <property type="component" value="Unassembled WGS sequence"/>
</dbReference>
<keyword evidence="1" id="KW-0560">Oxidoreductase</keyword>
<dbReference type="SUPFAM" id="SSF52518">
    <property type="entry name" value="Thiamin diphosphate-binding fold (THDP-binding)"/>
    <property type="match status" value="2"/>
</dbReference>
<name>A0A853F7R8_9BURK</name>
<sequence length="1196" mass="128960">MAAVIADQLRILDMGYRLENSLTAREGRIFLTGTQALVRMMLSQRAADKAAGLNTAGFVTGYRGSPLGGVDMAMWRAQDQLQESEISFLPAINEDMGATMVMGTQQAGMRDDRIVDGVFALWYGKGPGLDRAGDALHHGNAAGASPHGGVLMVVGDDPTAASSSIPHASEASLAAWHIPVINPASVAEYELFGRWGWALSRYSGAWVALKAVTETVESGRSFALQPIPDFATPDDDPHKAALPYSAREFLTPAIEQRILQRVQAVRAFARRHRLDILSCPAPGARVGIVSSGKGFLDAEDALAQLNREADLAGVPLPEIRHYKLGLIWPVEPSGLLDFARGLDHILVVEEKSTIVESQVKDLLFNQARRPTVCGERGLREQTLLARSGQLTPDSVLAAVLDWLHDTDALPQHSAPALFDETRRRTEARGADTPAAKPARETPRPAFAPVDIARKPTPTALSRRPYFCSGCPHNTSTKVPEGSQALAGVGCHYMATWMDRSTSGLTQMGGEGADWIGLSRYIKTPHVFQNMGEGTYFHSGYLAIRQAVAAKANITYKILFNDAVAMTGGQPVDGRISVPGICQQLLGEGVGHIVVTSDDPQKYGPGDLPSGVKAYPRSELDRLQRTLREIPGVTVLIHDQACAAEKRRRRKKKIMPEPTRRLFINEAVCEGCGDCGTQSNCLSLVPVDTPFGRKRAIDQSSCNKDYSCVDGFCPSFVSVEGGRPRKARGKQDPQHLAALAAALPSPATQSEAACCNILVAGIGGTGVITVGAILSMAAHLEGRSASVLDITGLAQKGGAVISHIRLSRDARQPGAVRIGPQQADAAILCDVVAASRPDALQALRRHGTLVVLNTYLAPTAEFTRDPQANLDPQGLIDQLRATTGADDHAMLDAHGLATSLMGDGILANMMMLGHAWQRGGIPLSEAAIMRALALNGVAVEANKQAFGLGRLAAARPDTLGAVEPKATVIHMPEPLTAVMERCEKDLVAYQDAAYAQRYIDTVNTVLAAEHALHPQARPRLALAAARALYKLMAYKDEYEVARLYTDGRFRRKLEETFEGDVTLRFHLAPPLLARRDPATGRPRKMTFGPGMMYLFRLLARCRRVRGSWLDPFAHSRERRLERALITDYCNALAAILPGLDEKSFEAAVELAELPLSVRGFGPVKEAAALACQARLRAAARPAHTPRPSVNKVLRAHS</sequence>
<evidence type="ECO:0000259" key="3">
    <source>
        <dbReference type="Pfam" id="PF01558"/>
    </source>
</evidence>
<dbReference type="OrthoDB" id="9803617at2"/>
<protein>
    <submittedName>
        <fullName evidence="5">Indolepyruvate ferredoxin oxidoreductase family protein</fullName>
    </submittedName>
</protein>
<feature type="domain" description="Pyruvate/ketoisovalerate oxidoreductase catalytic" evidence="3">
    <location>
        <begin position="762"/>
        <end position="949"/>
    </location>
</feature>
<dbReference type="NCBIfam" id="NF009588">
    <property type="entry name" value="PRK13029.1"/>
    <property type="match status" value="1"/>
</dbReference>
<dbReference type="InterPro" id="IPR029061">
    <property type="entry name" value="THDP-binding"/>
</dbReference>
<dbReference type="NCBIfam" id="NF009589">
    <property type="entry name" value="PRK13030.1"/>
    <property type="match status" value="1"/>
</dbReference>
<dbReference type="Pfam" id="PF01558">
    <property type="entry name" value="POR"/>
    <property type="match status" value="1"/>
</dbReference>
<evidence type="ECO:0000256" key="1">
    <source>
        <dbReference type="ARBA" id="ARBA00023002"/>
    </source>
</evidence>
<dbReference type="RefSeq" id="WP_129968062.1">
    <property type="nucleotide sequence ID" value="NZ_JACCEW010000001.1"/>
</dbReference>
<dbReference type="EMBL" id="JACCEW010000001">
    <property type="protein sequence ID" value="NYT36153.1"/>
    <property type="molecule type" value="Genomic_DNA"/>
</dbReference>
<dbReference type="PANTHER" id="PTHR48084:SF3">
    <property type="entry name" value="SUBUNIT OF PYRUVATE:FLAVODOXIN OXIDOREDUCTASE"/>
    <property type="match status" value="1"/>
</dbReference>
<dbReference type="GO" id="GO:0016903">
    <property type="term" value="F:oxidoreductase activity, acting on the aldehyde or oxo group of donors"/>
    <property type="evidence" value="ECO:0007669"/>
    <property type="project" value="InterPro"/>
</dbReference>
<dbReference type="CDD" id="cd07034">
    <property type="entry name" value="TPP_PYR_PFOR_IOR-alpha_like"/>
    <property type="match status" value="1"/>
</dbReference>
<dbReference type="Gene3D" id="3.40.920.10">
    <property type="entry name" value="Pyruvate-ferredoxin oxidoreductase, PFOR, domain III"/>
    <property type="match status" value="1"/>
</dbReference>
<dbReference type="PANTHER" id="PTHR48084">
    <property type="entry name" value="2-OXOGLUTARATE OXIDOREDUCTASE SUBUNIT KORB-RELATED"/>
    <property type="match status" value="1"/>
</dbReference>
<evidence type="ECO:0000256" key="2">
    <source>
        <dbReference type="SAM" id="MobiDB-lite"/>
    </source>
</evidence>
<dbReference type="SUPFAM" id="SSF52922">
    <property type="entry name" value="TK C-terminal domain-like"/>
    <property type="match status" value="1"/>
</dbReference>